<feature type="compositionally biased region" description="Low complexity" evidence="1">
    <location>
        <begin position="97"/>
        <end position="107"/>
    </location>
</feature>
<organism evidence="2 3">
    <name type="scientific">Apiospora arundinis</name>
    <dbReference type="NCBI Taxonomy" id="335852"/>
    <lineage>
        <taxon>Eukaryota</taxon>
        <taxon>Fungi</taxon>
        <taxon>Dikarya</taxon>
        <taxon>Ascomycota</taxon>
        <taxon>Pezizomycotina</taxon>
        <taxon>Sordariomycetes</taxon>
        <taxon>Xylariomycetidae</taxon>
        <taxon>Amphisphaeriales</taxon>
        <taxon>Apiosporaceae</taxon>
        <taxon>Apiospora</taxon>
    </lineage>
</organism>
<accession>A0ABR2J7A9</accession>
<gene>
    <name evidence="2" type="ORF">PGQ11_004083</name>
</gene>
<sequence>MPATASAAPMGGAWAVMGADGDRHDDEFYAAAKKRREEAKARGEDPYAEFKQKVAAGRAAGDLPQSEKIWRKLTGKDKKQAGLAAGGHGDGKKDGGDSSSSIGGSKD</sequence>
<reference evidence="2 3" key="1">
    <citation type="journal article" date="2024" name="IMA Fungus">
        <title>Apiospora arundinis, a panoply of carbohydrate-active enzymes and secondary metabolites.</title>
        <authorList>
            <person name="Sorensen T."/>
            <person name="Petersen C."/>
            <person name="Muurmann A.T."/>
            <person name="Christiansen J.V."/>
            <person name="Brundto M.L."/>
            <person name="Overgaard C.K."/>
            <person name="Boysen A.T."/>
            <person name="Wollenberg R.D."/>
            <person name="Larsen T.O."/>
            <person name="Sorensen J.L."/>
            <person name="Nielsen K.L."/>
            <person name="Sondergaard T.E."/>
        </authorList>
    </citation>
    <scope>NUCLEOTIDE SEQUENCE [LARGE SCALE GENOMIC DNA]</scope>
    <source>
        <strain evidence="2 3">AAU 773</strain>
    </source>
</reference>
<evidence type="ECO:0000313" key="3">
    <source>
        <dbReference type="Proteomes" id="UP001390339"/>
    </source>
</evidence>
<feature type="region of interest" description="Disordered" evidence="1">
    <location>
        <begin position="1"/>
        <end position="21"/>
    </location>
</feature>
<keyword evidence="3" id="KW-1185">Reference proteome</keyword>
<name>A0ABR2J7A9_9PEZI</name>
<feature type="region of interest" description="Disordered" evidence="1">
    <location>
        <begin position="53"/>
        <end position="107"/>
    </location>
</feature>
<feature type="compositionally biased region" description="Basic and acidic residues" evidence="1">
    <location>
        <begin position="68"/>
        <end position="80"/>
    </location>
</feature>
<evidence type="ECO:0000256" key="1">
    <source>
        <dbReference type="SAM" id="MobiDB-lite"/>
    </source>
</evidence>
<comment type="caution">
    <text evidence="2">The sequence shown here is derived from an EMBL/GenBank/DDBJ whole genome shotgun (WGS) entry which is preliminary data.</text>
</comment>
<evidence type="ECO:0000313" key="2">
    <source>
        <dbReference type="EMBL" id="KAK8873569.1"/>
    </source>
</evidence>
<proteinExistence type="predicted"/>
<dbReference type="EMBL" id="JAPCWZ010000003">
    <property type="protein sequence ID" value="KAK8873569.1"/>
    <property type="molecule type" value="Genomic_DNA"/>
</dbReference>
<dbReference type="Proteomes" id="UP001390339">
    <property type="component" value="Unassembled WGS sequence"/>
</dbReference>
<protein>
    <submittedName>
        <fullName evidence="2">Uncharacterized protein</fullName>
    </submittedName>
</protein>